<feature type="compositionally biased region" description="Polar residues" evidence="1">
    <location>
        <begin position="34"/>
        <end position="49"/>
    </location>
</feature>
<accession>X0SUC7</accession>
<evidence type="ECO:0000256" key="1">
    <source>
        <dbReference type="SAM" id="MobiDB-lite"/>
    </source>
</evidence>
<organism evidence="2">
    <name type="scientific">marine sediment metagenome</name>
    <dbReference type="NCBI Taxonomy" id="412755"/>
    <lineage>
        <taxon>unclassified sequences</taxon>
        <taxon>metagenomes</taxon>
        <taxon>ecological metagenomes</taxon>
    </lineage>
</organism>
<proteinExistence type="predicted"/>
<protein>
    <submittedName>
        <fullName evidence="2">Uncharacterized protein</fullName>
    </submittedName>
</protein>
<dbReference type="AlphaFoldDB" id="X0SUC7"/>
<feature type="non-terminal residue" evidence="2">
    <location>
        <position position="1"/>
    </location>
</feature>
<evidence type="ECO:0000313" key="2">
    <source>
        <dbReference type="EMBL" id="GAF67415.1"/>
    </source>
</evidence>
<dbReference type="EMBL" id="BARS01008819">
    <property type="protein sequence ID" value="GAF67415.1"/>
    <property type="molecule type" value="Genomic_DNA"/>
</dbReference>
<sequence>SDLSTDIVLRLFKTEEEFFELEPASEASYASVRGENSVTGNNNKQGIPG</sequence>
<name>X0SUC7_9ZZZZ</name>
<gene>
    <name evidence="2" type="ORF">S01H1_16731</name>
</gene>
<feature type="region of interest" description="Disordered" evidence="1">
    <location>
        <begin position="23"/>
        <end position="49"/>
    </location>
</feature>
<reference evidence="2" key="1">
    <citation type="journal article" date="2014" name="Front. Microbiol.">
        <title>High frequency of phylogenetically diverse reductive dehalogenase-homologous genes in deep subseafloor sedimentary metagenomes.</title>
        <authorList>
            <person name="Kawai M."/>
            <person name="Futagami T."/>
            <person name="Toyoda A."/>
            <person name="Takaki Y."/>
            <person name="Nishi S."/>
            <person name="Hori S."/>
            <person name="Arai W."/>
            <person name="Tsubouchi T."/>
            <person name="Morono Y."/>
            <person name="Uchiyama I."/>
            <person name="Ito T."/>
            <person name="Fujiyama A."/>
            <person name="Inagaki F."/>
            <person name="Takami H."/>
        </authorList>
    </citation>
    <scope>NUCLEOTIDE SEQUENCE</scope>
    <source>
        <strain evidence="2">Expedition CK06-06</strain>
    </source>
</reference>
<comment type="caution">
    <text evidence="2">The sequence shown here is derived from an EMBL/GenBank/DDBJ whole genome shotgun (WGS) entry which is preliminary data.</text>
</comment>